<keyword evidence="5 6" id="KW-0472">Membrane</keyword>
<dbReference type="PROSITE" id="PS50850">
    <property type="entry name" value="MFS"/>
    <property type="match status" value="1"/>
</dbReference>
<feature type="transmembrane region" description="Helical" evidence="6">
    <location>
        <begin position="88"/>
        <end position="109"/>
    </location>
</feature>
<accession>A0A369LPP0</accession>
<comment type="subcellular location">
    <subcellularLocation>
        <location evidence="1">Cell membrane</location>
        <topology evidence="1">Multi-pass membrane protein</topology>
    </subcellularLocation>
</comment>
<dbReference type="PANTHER" id="PTHR23513">
    <property type="entry name" value="INTEGRAL MEMBRANE EFFLUX PROTEIN-RELATED"/>
    <property type="match status" value="1"/>
</dbReference>
<evidence type="ECO:0000256" key="6">
    <source>
        <dbReference type="SAM" id="Phobius"/>
    </source>
</evidence>
<feature type="transmembrane region" description="Helical" evidence="6">
    <location>
        <begin position="359"/>
        <end position="378"/>
    </location>
</feature>
<feature type="transmembrane region" description="Helical" evidence="6">
    <location>
        <begin position="267"/>
        <end position="289"/>
    </location>
</feature>
<feature type="transmembrane region" description="Helical" evidence="6">
    <location>
        <begin position="323"/>
        <end position="347"/>
    </location>
</feature>
<keyword evidence="3 6" id="KW-0812">Transmembrane</keyword>
<feature type="transmembrane region" description="Helical" evidence="6">
    <location>
        <begin position="296"/>
        <end position="317"/>
    </location>
</feature>
<organism evidence="8 9">
    <name type="scientific">Slackia isoflavoniconvertens</name>
    <dbReference type="NCBI Taxonomy" id="572010"/>
    <lineage>
        <taxon>Bacteria</taxon>
        <taxon>Bacillati</taxon>
        <taxon>Actinomycetota</taxon>
        <taxon>Coriobacteriia</taxon>
        <taxon>Eggerthellales</taxon>
        <taxon>Eggerthellaceae</taxon>
        <taxon>Slackia</taxon>
    </lineage>
</organism>
<dbReference type="InterPro" id="IPR036259">
    <property type="entry name" value="MFS_trans_sf"/>
</dbReference>
<dbReference type="Gene3D" id="1.20.1250.20">
    <property type="entry name" value="MFS general substrate transporter like domains"/>
    <property type="match status" value="1"/>
</dbReference>
<dbReference type="InterPro" id="IPR020846">
    <property type="entry name" value="MFS_dom"/>
</dbReference>
<keyword evidence="2" id="KW-1003">Cell membrane</keyword>
<dbReference type="Pfam" id="PF07690">
    <property type="entry name" value="MFS_1"/>
    <property type="match status" value="2"/>
</dbReference>
<dbReference type="GO" id="GO:0022857">
    <property type="term" value="F:transmembrane transporter activity"/>
    <property type="evidence" value="ECO:0007669"/>
    <property type="project" value="InterPro"/>
</dbReference>
<feature type="transmembrane region" description="Helical" evidence="6">
    <location>
        <begin position="20"/>
        <end position="44"/>
    </location>
</feature>
<evidence type="ECO:0000256" key="2">
    <source>
        <dbReference type="ARBA" id="ARBA00022475"/>
    </source>
</evidence>
<dbReference type="InterPro" id="IPR011701">
    <property type="entry name" value="MFS"/>
</dbReference>
<dbReference type="PANTHER" id="PTHR23513:SF11">
    <property type="entry name" value="STAPHYLOFERRIN A TRANSPORTER"/>
    <property type="match status" value="1"/>
</dbReference>
<evidence type="ECO:0000256" key="1">
    <source>
        <dbReference type="ARBA" id="ARBA00004651"/>
    </source>
</evidence>
<evidence type="ECO:0000256" key="3">
    <source>
        <dbReference type="ARBA" id="ARBA00022692"/>
    </source>
</evidence>
<feature type="transmembrane region" description="Helical" evidence="6">
    <location>
        <begin position="157"/>
        <end position="178"/>
    </location>
</feature>
<dbReference type="GO" id="GO:0005886">
    <property type="term" value="C:plasma membrane"/>
    <property type="evidence" value="ECO:0007669"/>
    <property type="project" value="UniProtKB-SubCell"/>
</dbReference>
<evidence type="ECO:0000313" key="9">
    <source>
        <dbReference type="Proteomes" id="UP000253975"/>
    </source>
</evidence>
<feature type="transmembrane region" description="Helical" evidence="6">
    <location>
        <begin position="384"/>
        <end position="408"/>
    </location>
</feature>
<comment type="caution">
    <text evidence="8">The sequence shown here is derived from an EMBL/GenBank/DDBJ whole genome shotgun (WGS) entry which is preliminary data.</text>
</comment>
<reference evidence="8 9" key="1">
    <citation type="journal article" date="2018" name="Elife">
        <title>Discovery and characterization of a prevalent human gut bacterial enzyme sufficient for the inactivation of a family of plant toxins.</title>
        <authorList>
            <person name="Koppel N."/>
            <person name="Bisanz J.E."/>
            <person name="Pandelia M.E."/>
            <person name="Turnbaugh P.J."/>
            <person name="Balskus E.P."/>
        </authorList>
    </citation>
    <scope>NUCLEOTIDE SEQUENCE [LARGE SCALE GENOMIC DNA]</scope>
    <source>
        <strain evidence="8 9">OB21 GAM31</strain>
    </source>
</reference>
<feature type="transmembrane region" description="Helical" evidence="6">
    <location>
        <begin position="56"/>
        <end position="76"/>
    </location>
</feature>
<evidence type="ECO:0000259" key="7">
    <source>
        <dbReference type="PROSITE" id="PS50850"/>
    </source>
</evidence>
<evidence type="ECO:0000256" key="5">
    <source>
        <dbReference type="ARBA" id="ARBA00023136"/>
    </source>
</evidence>
<feature type="domain" description="Major facilitator superfamily (MFS) profile" evidence="7">
    <location>
        <begin position="23"/>
        <end position="412"/>
    </location>
</feature>
<dbReference type="CDD" id="cd06173">
    <property type="entry name" value="MFS_MefA_like"/>
    <property type="match status" value="1"/>
</dbReference>
<sequence length="439" mass="46734">MSEQQLEVKEFDHPPLPKNWLRTIVIIWLGQAASILTAYSSIYAGVWFVTETTDSALMLALASLCSMLPQGLLAPLGGVVADRFNRKYVLIAADAFVGTMALIMGMIIAMGHVSVPLVLIMGALRSVGQAFHMPAMESTMPLLVPKKHVVRVNTMNQSLWSMALVVGPVLGIFLYTVVGFQMVLFLNAAGCAVACLALALAKIPDFHDDSDEARHPIASLKAGFATLSADRGLLILCGIVMAIMAMYTGINSLFPLMTYDHFRGDGYAASLIEGIYGAFSLVGIAILFIWGGGKRLLRVVAFSGTISGIILIATGLLSPSMFFWFAVLTAISGVVESMYNGPLLAVVQKRVPPEKLGRVMGLFSTVTALSSPIGLGLAGTCAEFTGVAMWFVISGVVVTAGGLAIGLLPSLRKLDREVAATFDEVDVRKTNPTVENAVE</sequence>
<name>A0A369LPP0_9ACTN</name>
<dbReference type="SUPFAM" id="SSF103473">
    <property type="entry name" value="MFS general substrate transporter"/>
    <property type="match status" value="1"/>
</dbReference>
<proteinExistence type="predicted"/>
<evidence type="ECO:0000313" key="8">
    <source>
        <dbReference type="EMBL" id="RDB60629.1"/>
    </source>
</evidence>
<keyword evidence="4 6" id="KW-1133">Transmembrane helix</keyword>
<dbReference type="Proteomes" id="UP000253975">
    <property type="component" value="Unassembled WGS sequence"/>
</dbReference>
<evidence type="ECO:0000256" key="4">
    <source>
        <dbReference type="ARBA" id="ARBA00022989"/>
    </source>
</evidence>
<dbReference type="EMBL" id="PPTO01000002">
    <property type="protein sequence ID" value="RDB60629.1"/>
    <property type="molecule type" value="Genomic_DNA"/>
</dbReference>
<gene>
    <name evidence="8" type="ORF">C1881_01735</name>
</gene>
<dbReference type="RefSeq" id="WP_114614812.1">
    <property type="nucleotide sequence ID" value="NZ_PPTO01000002.1"/>
</dbReference>
<feature type="transmembrane region" description="Helical" evidence="6">
    <location>
        <begin position="222"/>
        <end position="247"/>
    </location>
</feature>
<dbReference type="AlphaFoldDB" id="A0A369LPP0"/>
<protein>
    <submittedName>
        <fullName evidence="8">MFS transporter</fullName>
    </submittedName>
</protein>